<feature type="compositionally biased region" description="Acidic residues" evidence="1">
    <location>
        <begin position="528"/>
        <end position="544"/>
    </location>
</feature>
<reference evidence="2" key="1">
    <citation type="journal article" date="2015" name="Nature">
        <title>Complex archaea that bridge the gap between prokaryotes and eukaryotes.</title>
        <authorList>
            <person name="Spang A."/>
            <person name="Saw J.H."/>
            <person name="Jorgensen S.L."/>
            <person name="Zaremba-Niedzwiedzka K."/>
            <person name="Martijn J."/>
            <person name="Lind A.E."/>
            <person name="van Eijk R."/>
            <person name="Schleper C."/>
            <person name="Guy L."/>
            <person name="Ettema T.J."/>
        </authorList>
    </citation>
    <scope>NUCLEOTIDE SEQUENCE</scope>
</reference>
<evidence type="ECO:0000313" key="2">
    <source>
        <dbReference type="EMBL" id="KKO00433.1"/>
    </source>
</evidence>
<evidence type="ECO:0008006" key="3">
    <source>
        <dbReference type="Google" id="ProtNLM"/>
    </source>
</evidence>
<organism evidence="2">
    <name type="scientific">marine sediment metagenome</name>
    <dbReference type="NCBI Taxonomy" id="412755"/>
    <lineage>
        <taxon>unclassified sequences</taxon>
        <taxon>metagenomes</taxon>
        <taxon>ecological metagenomes</taxon>
    </lineage>
</organism>
<evidence type="ECO:0000256" key="1">
    <source>
        <dbReference type="SAM" id="MobiDB-lite"/>
    </source>
</evidence>
<feature type="region of interest" description="Disordered" evidence="1">
    <location>
        <begin position="376"/>
        <end position="397"/>
    </location>
</feature>
<dbReference type="Gene3D" id="2.60.40.3440">
    <property type="match status" value="2"/>
</dbReference>
<protein>
    <recommendedName>
        <fullName evidence="3">Gliding motility-associated C-terminal domain-containing protein</fullName>
    </recommendedName>
</protein>
<dbReference type="AlphaFoldDB" id="A0A0F9VKP9"/>
<dbReference type="Pfam" id="PF17963">
    <property type="entry name" value="Big_9"/>
    <property type="match status" value="2"/>
</dbReference>
<sequence length="681" mass="73962">MKLRFQIDLKKTHNYKTIFLSIVTTILGVLVSNAQFLLQAPTDSDQNNFRWYEASDTATVLGTDSFYEVTQPGIYFATYDGTLCGSNATGYFIVTDCNNPDNEVTMDITSNVPSTASVAWSPPLVGDQLRPMVIATDAVVKYTALVTKAGNMFSLPNFTVVCLPQAADLEDDLVTTDEEVPVIIDIYGNDTDLPDVGALTATDPANGTVIIDDGGTPNNPLDDIVTYTPDVDFNGTDTFDYTICNAYGDCSTATVTIEVLPILDTNDDSVAIDINEIIAIDTWQVNDNDLPTVGTFSVTQPTNGSVTLDDNGTPNDPSDDIPTYFPNNNYLGTDAFDYTVCDAVGNCSTSTITILINPLGVDMDSDDDGIVDSFEDLNLDGDNDPSTDPTDTDGDGFPDYLDIDADGDGIPDNVEAQATADYISPSGIDANTNGLDDAYEVNGLTGIFPVDTDGDNLPDYLDEDSDNDNVLDEVEGHDYNHDGIADVVRIGSDKDNDGLDDGFEGAISVDIDVNDEIDDPYAQLPNTDNDEESDYRDTDDDDDGIETRDEDINLNGDYVDDDSDGDGIPNYLDSDLGQLEEEIEVFNVITPNGDGIHDVLRIDGLQNYPNNTLKIYNRWGVAVYLTRAYNTEGNVFDGTSEGRVTVDADRKLPVGTYFYILDYELPNGETESLSGYIYINR</sequence>
<dbReference type="EMBL" id="LAZR01000041">
    <property type="protein sequence ID" value="KKO00433.1"/>
    <property type="molecule type" value="Genomic_DNA"/>
</dbReference>
<name>A0A0F9VKP9_9ZZZZ</name>
<accession>A0A0F9VKP9</accession>
<feature type="region of interest" description="Disordered" evidence="1">
    <location>
        <begin position="513"/>
        <end position="566"/>
    </location>
</feature>
<dbReference type="InterPro" id="IPR026341">
    <property type="entry name" value="T9SS_type_B"/>
</dbReference>
<dbReference type="NCBIfam" id="TIGR04131">
    <property type="entry name" value="Bac_Flav_CTERM"/>
    <property type="match status" value="1"/>
</dbReference>
<gene>
    <name evidence="2" type="ORF">LCGC14_0128510</name>
</gene>
<dbReference type="Pfam" id="PF13585">
    <property type="entry name" value="CHU_C"/>
    <property type="match status" value="1"/>
</dbReference>
<comment type="caution">
    <text evidence="2">The sequence shown here is derived from an EMBL/GenBank/DDBJ whole genome shotgun (WGS) entry which is preliminary data.</text>
</comment>
<proteinExistence type="predicted"/>